<evidence type="ECO:0000256" key="1">
    <source>
        <dbReference type="ARBA" id="ARBA00007737"/>
    </source>
</evidence>
<accession>A0AA41SPI8</accession>
<reference evidence="7" key="1">
    <citation type="submission" date="2022-03" db="EMBL/GenBank/DDBJ databases">
        <title>A functionally conserved STORR gene fusion in Papaver species that diverged 16.8 million years ago.</title>
        <authorList>
            <person name="Catania T."/>
        </authorList>
    </citation>
    <scope>NUCLEOTIDE SEQUENCE</scope>
    <source>
        <strain evidence="7">S-191538</strain>
    </source>
</reference>
<dbReference type="InterPro" id="IPR024709">
    <property type="entry name" value="FucosylTrfase_pln"/>
</dbReference>
<keyword evidence="2" id="KW-0328">Glycosyltransferase</keyword>
<proteinExistence type="inferred from homology"/>
<evidence type="ECO:0000256" key="3">
    <source>
        <dbReference type="ARBA" id="ARBA00022679"/>
    </source>
</evidence>
<dbReference type="EMBL" id="JAJJMA010189034">
    <property type="protein sequence ID" value="MCL7038293.1"/>
    <property type="molecule type" value="Genomic_DNA"/>
</dbReference>
<dbReference type="GO" id="GO:0006004">
    <property type="term" value="P:fucose metabolic process"/>
    <property type="evidence" value="ECO:0007669"/>
    <property type="project" value="UniProtKB-KW"/>
</dbReference>
<comment type="similarity">
    <text evidence="1">Belongs to the glycosyltransferase GT106 family.</text>
</comment>
<evidence type="ECO:0000313" key="8">
    <source>
        <dbReference type="Proteomes" id="UP001177140"/>
    </source>
</evidence>
<dbReference type="PANTHER" id="PTHR31288">
    <property type="entry name" value="O-FUCOSYLTRANSFERASE FAMILY PROTEIN"/>
    <property type="match status" value="1"/>
</dbReference>
<keyword evidence="5" id="KW-0119">Carbohydrate metabolism</keyword>
<sequence>NFGDIYDTNHFISALEGHVTVIRELPKVLMEQYDYNISNILNIRVKAWAPVSYYLGEVQSALHEKGVIRITPFANRLAMEIPPEFQYLRCLTNYKALKFSDPISALAPQLVRRMI</sequence>
<evidence type="ECO:0000256" key="6">
    <source>
        <dbReference type="ARBA" id="ARBA00030350"/>
    </source>
</evidence>
<dbReference type="GO" id="GO:0016757">
    <property type="term" value="F:glycosyltransferase activity"/>
    <property type="evidence" value="ECO:0007669"/>
    <property type="project" value="UniProtKB-KW"/>
</dbReference>
<evidence type="ECO:0000313" key="7">
    <source>
        <dbReference type="EMBL" id="MCL7038293.1"/>
    </source>
</evidence>
<keyword evidence="4" id="KW-0294">Fucose metabolism</keyword>
<organism evidence="7 8">
    <name type="scientific">Papaver nudicaule</name>
    <name type="common">Iceland poppy</name>
    <dbReference type="NCBI Taxonomy" id="74823"/>
    <lineage>
        <taxon>Eukaryota</taxon>
        <taxon>Viridiplantae</taxon>
        <taxon>Streptophyta</taxon>
        <taxon>Embryophyta</taxon>
        <taxon>Tracheophyta</taxon>
        <taxon>Spermatophyta</taxon>
        <taxon>Magnoliopsida</taxon>
        <taxon>Ranunculales</taxon>
        <taxon>Papaveraceae</taxon>
        <taxon>Papaveroideae</taxon>
        <taxon>Papaver</taxon>
    </lineage>
</organism>
<evidence type="ECO:0000256" key="5">
    <source>
        <dbReference type="ARBA" id="ARBA00023277"/>
    </source>
</evidence>
<name>A0AA41SPI8_PAPNU</name>
<evidence type="ECO:0000256" key="2">
    <source>
        <dbReference type="ARBA" id="ARBA00022676"/>
    </source>
</evidence>
<evidence type="ECO:0000256" key="4">
    <source>
        <dbReference type="ARBA" id="ARBA00023253"/>
    </source>
</evidence>
<dbReference type="Pfam" id="PF10250">
    <property type="entry name" value="O-FucT"/>
    <property type="match status" value="1"/>
</dbReference>
<dbReference type="AlphaFoldDB" id="A0AA41SPI8"/>
<dbReference type="PANTHER" id="PTHR31288:SF8">
    <property type="entry name" value="O-FUCOSYLTRANSFERASE 10-RELATED"/>
    <property type="match status" value="1"/>
</dbReference>
<protein>
    <recommendedName>
        <fullName evidence="6">O-fucosyltransferase family protein</fullName>
    </recommendedName>
</protein>
<feature type="non-terminal residue" evidence="7">
    <location>
        <position position="115"/>
    </location>
</feature>
<keyword evidence="8" id="KW-1185">Reference proteome</keyword>
<dbReference type="InterPro" id="IPR019378">
    <property type="entry name" value="GDP-Fuc_O-FucTrfase"/>
</dbReference>
<dbReference type="Proteomes" id="UP001177140">
    <property type="component" value="Unassembled WGS sequence"/>
</dbReference>
<gene>
    <name evidence="7" type="ORF">MKW94_026988</name>
</gene>
<comment type="caution">
    <text evidence="7">The sequence shown here is derived from an EMBL/GenBank/DDBJ whole genome shotgun (WGS) entry which is preliminary data.</text>
</comment>
<keyword evidence="3" id="KW-0808">Transferase</keyword>